<proteinExistence type="predicted"/>
<gene>
    <name evidence="3" type="ORF">VN97_g3724</name>
</gene>
<evidence type="ECO:0000313" key="3">
    <source>
        <dbReference type="EMBL" id="KAJ9489572.1"/>
    </source>
</evidence>
<keyword evidence="4" id="KW-1185">Reference proteome</keyword>
<evidence type="ECO:0000313" key="4">
    <source>
        <dbReference type="Proteomes" id="UP001227192"/>
    </source>
</evidence>
<evidence type="ECO:0000256" key="1">
    <source>
        <dbReference type="SAM" id="MobiDB-lite"/>
    </source>
</evidence>
<keyword evidence="2" id="KW-0472">Membrane</keyword>
<keyword evidence="2" id="KW-0812">Transmembrane</keyword>
<organism evidence="3 4">
    <name type="scientific">Penicillium thymicola</name>
    <dbReference type="NCBI Taxonomy" id="293382"/>
    <lineage>
        <taxon>Eukaryota</taxon>
        <taxon>Fungi</taxon>
        <taxon>Dikarya</taxon>
        <taxon>Ascomycota</taxon>
        <taxon>Pezizomycotina</taxon>
        <taxon>Eurotiomycetes</taxon>
        <taxon>Eurotiomycetidae</taxon>
        <taxon>Eurotiales</taxon>
        <taxon>Aspergillaceae</taxon>
        <taxon>Penicillium</taxon>
    </lineage>
</organism>
<feature type="region of interest" description="Disordered" evidence="1">
    <location>
        <begin position="1"/>
        <end position="22"/>
    </location>
</feature>
<name>A0AAI9TLM1_PENTH</name>
<dbReference type="EMBL" id="LACB01000081">
    <property type="protein sequence ID" value="KAJ9489572.1"/>
    <property type="molecule type" value="Genomic_DNA"/>
</dbReference>
<reference evidence="3" key="2">
    <citation type="journal article" date="2016" name="Fungal Biol.">
        <title>Ochratoxin A production by Penicillium thymicola.</title>
        <authorList>
            <person name="Nguyen H.D.T."/>
            <person name="McMullin D.R."/>
            <person name="Ponomareva E."/>
            <person name="Riley R."/>
            <person name="Pomraning K.R."/>
            <person name="Baker S.E."/>
            <person name="Seifert K.A."/>
        </authorList>
    </citation>
    <scope>NUCLEOTIDE SEQUENCE</scope>
    <source>
        <strain evidence="3">DAOM 180753</strain>
    </source>
</reference>
<keyword evidence="2" id="KW-1133">Transmembrane helix</keyword>
<evidence type="ECO:0000256" key="2">
    <source>
        <dbReference type="SAM" id="Phobius"/>
    </source>
</evidence>
<feature type="transmembrane region" description="Helical" evidence="2">
    <location>
        <begin position="35"/>
        <end position="54"/>
    </location>
</feature>
<dbReference type="Proteomes" id="UP001227192">
    <property type="component" value="Unassembled WGS sequence"/>
</dbReference>
<comment type="caution">
    <text evidence="3">The sequence shown here is derived from an EMBL/GenBank/DDBJ whole genome shotgun (WGS) entry which is preliminary data.</text>
</comment>
<dbReference type="AlphaFoldDB" id="A0AAI9TLM1"/>
<reference evidence="3" key="1">
    <citation type="submission" date="2015-06" db="EMBL/GenBank/DDBJ databases">
        <authorList>
            <person name="Nguyen H."/>
        </authorList>
    </citation>
    <scope>NUCLEOTIDE SEQUENCE</scope>
    <source>
        <strain evidence="3">DAOM 180753</strain>
    </source>
</reference>
<feature type="transmembrane region" description="Helical" evidence="2">
    <location>
        <begin position="100"/>
        <end position="126"/>
    </location>
</feature>
<accession>A0AAI9TLM1</accession>
<protein>
    <submittedName>
        <fullName evidence="3">Uncharacterized protein</fullName>
    </submittedName>
</protein>
<sequence length="147" mass="16926">MKHRETGDGRMLLVPQPSMEDPNDPLNWSTTKKSLTFFNGCWFAFMGVITRTVLFRSNPTLIAHLLIVSIFESSAFRRGYSHQCCFEEIWTRAINDFITSSGALSAFMTVAAINVVVYLISIPFYLKRKEIRTWLHRKDFLRAASII</sequence>